<keyword evidence="2" id="KW-1185">Reference proteome</keyword>
<evidence type="ECO:0000313" key="1">
    <source>
        <dbReference type="EMBL" id="KAK0136264.1"/>
    </source>
</evidence>
<dbReference type="Proteomes" id="UP001174136">
    <property type="component" value="Unassembled WGS sequence"/>
</dbReference>
<proteinExistence type="predicted"/>
<organism evidence="1 2">
    <name type="scientific">Merluccius polli</name>
    <name type="common">Benguela hake</name>
    <name type="synonym">Merluccius cadenati</name>
    <dbReference type="NCBI Taxonomy" id="89951"/>
    <lineage>
        <taxon>Eukaryota</taxon>
        <taxon>Metazoa</taxon>
        <taxon>Chordata</taxon>
        <taxon>Craniata</taxon>
        <taxon>Vertebrata</taxon>
        <taxon>Euteleostomi</taxon>
        <taxon>Actinopterygii</taxon>
        <taxon>Neopterygii</taxon>
        <taxon>Teleostei</taxon>
        <taxon>Neoteleostei</taxon>
        <taxon>Acanthomorphata</taxon>
        <taxon>Zeiogadaria</taxon>
        <taxon>Gadariae</taxon>
        <taxon>Gadiformes</taxon>
        <taxon>Gadoidei</taxon>
        <taxon>Merlucciidae</taxon>
        <taxon>Merluccius</taxon>
    </lineage>
</organism>
<comment type="caution">
    <text evidence="1">The sequence shown here is derived from an EMBL/GenBank/DDBJ whole genome shotgun (WGS) entry which is preliminary data.</text>
</comment>
<reference evidence="1" key="1">
    <citation type="journal article" date="2023" name="Front. Mar. Sci.">
        <title>A new Merluccius polli reference genome to investigate the effects of global change in West African waters.</title>
        <authorList>
            <person name="Mateo J.L."/>
            <person name="Blanco-Fernandez C."/>
            <person name="Garcia-Vazquez E."/>
            <person name="Machado-Schiaffino G."/>
        </authorList>
    </citation>
    <scope>NUCLEOTIDE SEQUENCE</scope>
    <source>
        <strain evidence="1">C29</strain>
        <tissue evidence="1">Fin</tissue>
    </source>
</reference>
<evidence type="ECO:0000313" key="2">
    <source>
        <dbReference type="Proteomes" id="UP001174136"/>
    </source>
</evidence>
<sequence>MTDTADGDTAQLMVFGKVFNYGRGFSHRFTIKREEKSDHYIQGTGNVRGAFGLWALCRCWLSRGKVLQQFVYLPRSNQCWTHKIRSMRNCDDAWLPDLCFLTDITAKLSFATSFREKDNVCVWASQLRNGRLVHFPNLEKMLRTKMLPFLRS</sequence>
<protein>
    <submittedName>
        <fullName evidence="1">Uncharacterized protein</fullName>
    </submittedName>
</protein>
<dbReference type="AlphaFoldDB" id="A0AA47MA16"/>
<accession>A0AA47MA16</accession>
<dbReference type="EMBL" id="JAOPHQ010005186">
    <property type="protein sequence ID" value="KAK0136264.1"/>
    <property type="molecule type" value="Genomic_DNA"/>
</dbReference>
<gene>
    <name evidence="1" type="ORF">N1851_027839</name>
</gene>
<name>A0AA47MA16_MERPO</name>